<sequence length="662" mass="71845">MANETHGEVEVALDRSSLDDLTARVRAVLDIQDRRYGFPPRTYTKCFVGNEAVQKLVEEQIASDEADAVRLGNMLLNAGIFHHVQHAHPFENAYLFYRFVSDEDHGAVARTPDGNAVSWADFIAPITSDEDAVVSLQPSMPDRDPDLAQFAQDDLDHLNISPLDTHNAKLLDLTHPKSWVNPAPKASYNLVVIGAGTGGLVSAAGSAGLGARVALIEAHLLGGDCLNVGCVPSKALLRCAKAAVAVRHAAEFGVRVDGNISVDFGYVMERMRRLRASIAPNDSVKRFTEDVGVDMFMGRGRFTGKNTIEVNGDVLHFSKAVIATGGTAAIPPIPGLAEAPYLTNATLFNLTELPPRLGVIGAGPIGLEMAQAFQRFGSQVTVFARDTQILSKEDPDAAQVVEAALRRDGVAFELGANLKRIESQNGQPPVTVVLETDAGERKFEVDALLMATGRKPAVNGLGLEAAGVEYDERMGIHVDDRLRTSNPDVFAVGDVACKYQFTHMADFMARMVIRNALFFGRDKFSNFLIPWATYTEPEIAHVGLYERDLQARDIAYNTFTREFADVDRTLVDGETDGFVKIHVKKGSDEILGATIVSSHAGDMISEITVAMQSGMGLGKLASVIHPYPTAAEAIRQCGDAYNRARLTPTVRGIFDRLMSLRR</sequence>
<evidence type="ECO:0000256" key="3">
    <source>
        <dbReference type="ARBA" id="ARBA00022630"/>
    </source>
</evidence>
<dbReference type="FunFam" id="3.30.390.30:FF:000001">
    <property type="entry name" value="Dihydrolipoyl dehydrogenase"/>
    <property type="match status" value="1"/>
</dbReference>
<evidence type="ECO:0000313" key="11">
    <source>
        <dbReference type="EMBL" id="ETX01237.1"/>
    </source>
</evidence>
<dbReference type="PRINTS" id="PR00368">
    <property type="entry name" value="FADPNR"/>
</dbReference>
<dbReference type="Gene3D" id="3.50.50.60">
    <property type="entry name" value="FAD/NAD(P)-binding domain"/>
    <property type="match status" value="2"/>
</dbReference>
<keyword evidence="7" id="KW-1015">Disulfide bond</keyword>
<evidence type="ECO:0000256" key="8">
    <source>
        <dbReference type="ARBA" id="ARBA00023284"/>
    </source>
</evidence>
<evidence type="ECO:0000313" key="12">
    <source>
        <dbReference type="Proteomes" id="UP000019141"/>
    </source>
</evidence>
<comment type="similarity">
    <text evidence="2 9">Belongs to the class-I pyridine nucleotide-disulfide oxidoreductase family.</text>
</comment>
<evidence type="ECO:0000256" key="5">
    <source>
        <dbReference type="ARBA" id="ARBA00022857"/>
    </source>
</evidence>
<evidence type="ECO:0000256" key="6">
    <source>
        <dbReference type="ARBA" id="ARBA00023002"/>
    </source>
</evidence>
<evidence type="ECO:0000256" key="1">
    <source>
        <dbReference type="ARBA" id="ARBA00001974"/>
    </source>
</evidence>
<keyword evidence="12" id="KW-1185">Reference proteome</keyword>
<evidence type="ECO:0000259" key="10">
    <source>
        <dbReference type="PROSITE" id="PS50186"/>
    </source>
</evidence>
<feature type="domain" description="DEP" evidence="10">
    <location>
        <begin position="42"/>
        <end position="101"/>
    </location>
</feature>
<dbReference type="HOGENOM" id="CLU_016755_1_0_7"/>
<accession>W4LUV9</accession>
<dbReference type="InterPro" id="IPR000591">
    <property type="entry name" value="DEP_dom"/>
</dbReference>
<dbReference type="AlphaFoldDB" id="W4LUV9"/>
<dbReference type="PROSITE" id="PS50186">
    <property type="entry name" value="DEP"/>
    <property type="match status" value="1"/>
</dbReference>
<keyword evidence="8 9" id="KW-0676">Redox-active center</keyword>
<dbReference type="GO" id="GO:0050660">
    <property type="term" value="F:flavin adenine dinucleotide binding"/>
    <property type="evidence" value="ECO:0007669"/>
    <property type="project" value="TreeGrafter"/>
</dbReference>
<reference evidence="11 12" key="1">
    <citation type="journal article" date="2014" name="Nature">
        <title>An environmental bacterial taxon with a large and distinct metabolic repertoire.</title>
        <authorList>
            <person name="Wilson M.C."/>
            <person name="Mori T."/>
            <person name="Ruckert C."/>
            <person name="Uria A.R."/>
            <person name="Helf M.J."/>
            <person name="Takada K."/>
            <person name="Gernert C."/>
            <person name="Steffens U.A."/>
            <person name="Heycke N."/>
            <person name="Schmitt S."/>
            <person name="Rinke C."/>
            <person name="Helfrich E.J."/>
            <person name="Brachmann A.O."/>
            <person name="Gurgui C."/>
            <person name="Wakimoto T."/>
            <person name="Kracht M."/>
            <person name="Crusemann M."/>
            <person name="Hentschel U."/>
            <person name="Abe I."/>
            <person name="Matsunaga S."/>
            <person name="Kalinowski J."/>
            <person name="Takeyama H."/>
            <person name="Piel J."/>
        </authorList>
    </citation>
    <scope>NUCLEOTIDE SEQUENCE [LARGE SCALE GENOMIC DNA]</scope>
    <source>
        <strain evidence="12">TSY1</strain>
    </source>
</reference>
<gene>
    <name evidence="11" type="ORF">ETSY1_08100</name>
</gene>
<dbReference type="InterPro" id="IPR036188">
    <property type="entry name" value="FAD/NAD-bd_sf"/>
</dbReference>
<evidence type="ECO:0000256" key="7">
    <source>
        <dbReference type="ARBA" id="ARBA00023157"/>
    </source>
</evidence>
<comment type="caution">
    <text evidence="11">The sequence shown here is derived from an EMBL/GenBank/DDBJ whole genome shotgun (WGS) entry which is preliminary data.</text>
</comment>
<evidence type="ECO:0000256" key="2">
    <source>
        <dbReference type="ARBA" id="ARBA00007532"/>
    </source>
</evidence>
<dbReference type="SUPFAM" id="SSF55424">
    <property type="entry name" value="FAD/NAD-linked reductases, dimerisation (C-terminal) domain"/>
    <property type="match status" value="1"/>
</dbReference>
<organism evidence="11 12">
    <name type="scientific">Entotheonella factor</name>
    <dbReference type="NCBI Taxonomy" id="1429438"/>
    <lineage>
        <taxon>Bacteria</taxon>
        <taxon>Pseudomonadati</taxon>
        <taxon>Nitrospinota/Tectimicrobiota group</taxon>
        <taxon>Candidatus Tectimicrobiota</taxon>
        <taxon>Candidatus Entotheonellia</taxon>
        <taxon>Candidatus Entotheonellales</taxon>
        <taxon>Candidatus Entotheonellaceae</taxon>
        <taxon>Candidatus Entotheonella</taxon>
    </lineage>
</organism>
<dbReference type="InterPro" id="IPR012999">
    <property type="entry name" value="Pyr_OxRdtase_I_AS"/>
</dbReference>
<dbReference type="GO" id="GO:0003955">
    <property type="term" value="F:NAD(P)H dehydrogenase (quinone) activity"/>
    <property type="evidence" value="ECO:0007669"/>
    <property type="project" value="TreeGrafter"/>
</dbReference>
<keyword evidence="4 9" id="KW-0274">FAD</keyword>
<dbReference type="InterPro" id="IPR036390">
    <property type="entry name" value="WH_DNA-bd_sf"/>
</dbReference>
<dbReference type="SUPFAM" id="SSF46785">
    <property type="entry name" value="Winged helix' DNA-binding domain"/>
    <property type="match status" value="1"/>
</dbReference>
<evidence type="ECO:0000256" key="9">
    <source>
        <dbReference type="RuleBase" id="RU003691"/>
    </source>
</evidence>
<dbReference type="Gene3D" id="3.30.390.30">
    <property type="match status" value="1"/>
</dbReference>
<dbReference type="GO" id="GO:0016668">
    <property type="term" value="F:oxidoreductase activity, acting on a sulfur group of donors, NAD(P) as acceptor"/>
    <property type="evidence" value="ECO:0007669"/>
    <property type="project" value="InterPro"/>
</dbReference>
<keyword evidence="6 9" id="KW-0560">Oxidoreductase</keyword>
<proteinExistence type="inferred from homology"/>
<dbReference type="InterPro" id="IPR036388">
    <property type="entry name" value="WH-like_DNA-bd_sf"/>
</dbReference>
<dbReference type="Gene3D" id="1.10.10.10">
    <property type="entry name" value="Winged helix-like DNA-binding domain superfamily/Winged helix DNA-binding domain"/>
    <property type="match status" value="1"/>
</dbReference>
<protein>
    <recommendedName>
        <fullName evidence="10">DEP domain-containing protein</fullName>
    </recommendedName>
</protein>
<dbReference type="GO" id="GO:0035556">
    <property type="term" value="P:intracellular signal transduction"/>
    <property type="evidence" value="ECO:0007669"/>
    <property type="project" value="InterPro"/>
</dbReference>
<dbReference type="CDD" id="cd04371">
    <property type="entry name" value="DEP"/>
    <property type="match status" value="1"/>
</dbReference>
<keyword evidence="3 9" id="KW-0285">Flavoprotein</keyword>
<name>W4LUV9_ENTF1</name>
<dbReference type="SUPFAM" id="SSF51905">
    <property type="entry name" value="FAD/NAD(P)-binding domain"/>
    <property type="match status" value="1"/>
</dbReference>
<dbReference type="PATRIC" id="fig|1429438.4.peg.1722"/>
<dbReference type="PANTHER" id="PTHR43014">
    <property type="entry name" value="MERCURIC REDUCTASE"/>
    <property type="match status" value="1"/>
</dbReference>
<dbReference type="SMART" id="SM00049">
    <property type="entry name" value="DEP"/>
    <property type="match status" value="1"/>
</dbReference>
<dbReference type="EMBL" id="AZHW01000255">
    <property type="protein sequence ID" value="ETX01237.1"/>
    <property type="molecule type" value="Genomic_DNA"/>
</dbReference>
<dbReference type="PRINTS" id="PR00411">
    <property type="entry name" value="PNDRDTASEI"/>
</dbReference>
<dbReference type="Pfam" id="PF00610">
    <property type="entry name" value="DEP"/>
    <property type="match status" value="1"/>
</dbReference>
<dbReference type="NCBIfam" id="NF004991">
    <property type="entry name" value="PRK06370.1-3"/>
    <property type="match status" value="1"/>
</dbReference>
<evidence type="ECO:0000256" key="4">
    <source>
        <dbReference type="ARBA" id="ARBA00022827"/>
    </source>
</evidence>
<dbReference type="Pfam" id="PF07992">
    <property type="entry name" value="Pyr_redox_2"/>
    <property type="match status" value="1"/>
</dbReference>
<dbReference type="Proteomes" id="UP000019141">
    <property type="component" value="Unassembled WGS sequence"/>
</dbReference>
<comment type="cofactor">
    <cofactor evidence="1">
        <name>FAD</name>
        <dbReference type="ChEBI" id="CHEBI:57692"/>
    </cofactor>
</comment>
<dbReference type="InterPro" id="IPR004099">
    <property type="entry name" value="Pyr_nucl-diS_OxRdtase_dimer"/>
</dbReference>
<dbReference type="InterPro" id="IPR023753">
    <property type="entry name" value="FAD/NAD-binding_dom"/>
</dbReference>
<dbReference type="InterPro" id="IPR016156">
    <property type="entry name" value="FAD/NAD-linked_Rdtase_dimer_sf"/>
</dbReference>
<dbReference type="PROSITE" id="PS00076">
    <property type="entry name" value="PYRIDINE_REDOX_1"/>
    <property type="match status" value="1"/>
</dbReference>
<dbReference type="Pfam" id="PF02852">
    <property type="entry name" value="Pyr_redox_dim"/>
    <property type="match status" value="1"/>
</dbReference>
<keyword evidence="5" id="KW-0521">NADP</keyword>
<dbReference type="PANTHER" id="PTHR43014:SF2">
    <property type="entry name" value="MERCURIC REDUCTASE"/>
    <property type="match status" value="1"/>
</dbReference>